<reference evidence="1" key="1">
    <citation type="journal article" date="2014" name="Int. J. Syst. Evol. Microbiol.">
        <title>Complete genome sequence of Corynebacterium casei LMG S-19264T (=DSM 44701T), isolated from a smear-ripened cheese.</title>
        <authorList>
            <consortium name="US DOE Joint Genome Institute (JGI-PGF)"/>
            <person name="Walter F."/>
            <person name="Albersmeier A."/>
            <person name="Kalinowski J."/>
            <person name="Ruckert C."/>
        </authorList>
    </citation>
    <scope>NUCLEOTIDE SEQUENCE</scope>
    <source>
        <strain evidence="1">CGMCC 1.15290</strain>
    </source>
</reference>
<comment type="caution">
    <text evidence="1">The sequence shown here is derived from an EMBL/GenBank/DDBJ whole genome shotgun (WGS) entry which is preliminary data.</text>
</comment>
<keyword evidence="2" id="KW-1185">Reference proteome</keyword>
<accession>A0A917MT53</accession>
<organism evidence="1 2">
    <name type="scientific">Filimonas zeae</name>
    <dbReference type="NCBI Taxonomy" id="1737353"/>
    <lineage>
        <taxon>Bacteria</taxon>
        <taxon>Pseudomonadati</taxon>
        <taxon>Bacteroidota</taxon>
        <taxon>Chitinophagia</taxon>
        <taxon>Chitinophagales</taxon>
        <taxon>Chitinophagaceae</taxon>
        <taxon>Filimonas</taxon>
    </lineage>
</organism>
<gene>
    <name evidence="1" type="ORF">GCM10011379_05500</name>
</gene>
<reference evidence="1" key="2">
    <citation type="submission" date="2020-09" db="EMBL/GenBank/DDBJ databases">
        <authorList>
            <person name="Sun Q."/>
            <person name="Zhou Y."/>
        </authorList>
    </citation>
    <scope>NUCLEOTIDE SEQUENCE</scope>
    <source>
        <strain evidence="1">CGMCC 1.15290</strain>
    </source>
</reference>
<dbReference type="AlphaFoldDB" id="A0A917MT53"/>
<dbReference type="EMBL" id="BMIB01000001">
    <property type="protein sequence ID" value="GGH59092.1"/>
    <property type="molecule type" value="Genomic_DNA"/>
</dbReference>
<protein>
    <submittedName>
        <fullName evidence="1">Uncharacterized protein</fullName>
    </submittedName>
</protein>
<evidence type="ECO:0000313" key="1">
    <source>
        <dbReference type="EMBL" id="GGH59092.1"/>
    </source>
</evidence>
<name>A0A917MT53_9BACT</name>
<dbReference type="Proteomes" id="UP000627292">
    <property type="component" value="Unassembled WGS sequence"/>
</dbReference>
<proteinExistence type="predicted"/>
<evidence type="ECO:0000313" key="2">
    <source>
        <dbReference type="Proteomes" id="UP000627292"/>
    </source>
</evidence>
<sequence length="50" mass="5195">MPCAGIKQELADGRQKLTGQQAEMAVLPVKIRNCAGGGALQNGKKVSIKS</sequence>